<dbReference type="InterPro" id="IPR013149">
    <property type="entry name" value="ADH-like_C"/>
</dbReference>
<evidence type="ECO:0000313" key="5">
    <source>
        <dbReference type="Proteomes" id="UP000234190"/>
    </source>
</evidence>
<dbReference type="InterPro" id="IPR047618">
    <property type="entry name" value="QOR-like"/>
</dbReference>
<dbReference type="Pfam" id="PF00107">
    <property type="entry name" value="ADH_zinc_N"/>
    <property type="match status" value="1"/>
</dbReference>
<dbReference type="InterPro" id="IPR036291">
    <property type="entry name" value="NAD(P)-bd_dom_sf"/>
</dbReference>
<dbReference type="InterPro" id="IPR011032">
    <property type="entry name" value="GroES-like_sf"/>
</dbReference>
<evidence type="ECO:0000256" key="1">
    <source>
        <dbReference type="ARBA" id="ARBA00022857"/>
    </source>
</evidence>
<dbReference type="Pfam" id="PF08240">
    <property type="entry name" value="ADH_N"/>
    <property type="match status" value="1"/>
</dbReference>
<accession>A0A2N4U6H8</accession>
<gene>
    <name evidence="4" type="ORF">CR159_06190</name>
</gene>
<dbReference type="GO" id="GO:0005829">
    <property type="term" value="C:cytosol"/>
    <property type="evidence" value="ECO:0007669"/>
    <property type="project" value="TreeGrafter"/>
</dbReference>
<dbReference type="InterPro" id="IPR013154">
    <property type="entry name" value="ADH-like_N"/>
</dbReference>
<dbReference type="SMART" id="SM00829">
    <property type="entry name" value="PKS_ER"/>
    <property type="match status" value="1"/>
</dbReference>
<dbReference type="OrthoDB" id="9805883at2"/>
<organism evidence="4 5">
    <name type="scientific">Pollutimonas subterranea</name>
    <dbReference type="NCBI Taxonomy" id="2045210"/>
    <lineage>
        <taxon>Bacteria</taxon>
        <taxon>Pseudomonadati</taxon>
        <taxon>Pseudomonadota</taxon>
        <taxon>Betaproteobacteria</taxon>
        <taxon>Burkholderiales</taxon>
        <taxon>Alcaligenaceae</taxon>
        <taxon>Pollutimonas</taxon>
    </lineage>
</organism>
<name>A0A2N4U6H8_9BURK</name>
<proteinExistence type="predicted"/>
<reference evidence="4 5" key="1">
    <citation type="submission" date="2017-10" db="EMBL/GenBank/DDBJ databases">
        <title>Two draft genome sequences of Pusillimonas sp. strains isolated from a nitrate- and radionuclide-contaminated groundwater in Russia.</title>
        <authorList>
            <person name="Grouzdev D.S."/>
            <person name="Tourova T.P."/>
            <person name="Goeva M.A."/>
            <person name="Babich T.L."/>
            <person name="Sokolova D.S."/>
            <person name="Abdullin R."/>
            <person name="Poltaraus A.B."/>
            <person name="Toshchakov S.V."/>
            <person name="Nazina T.N."/>
        </authorList>
    </citation>
    <scope>NUCLEOTIDE SEQUENCE [LARGE SCALE GENOMIC DNA]</scope>
    <source>
        <strain evidence="4 5">JR1/69-3-13</strain>
    </source>
</reference>
<evidence type="ECO:0000313" key="4">
    <source>
        <dbReference type="EMBL" id="PLC50599.1"/>
    </source>
</evidence>
<dbReference type="AlphaFoldDB" id="A0A2N4U6H8"/>
<dbReference type="SUPFAM" id="SSF51735">
    <property type="entry name" value="NAD(P)-binding Rossmann-fold domains"/>
    <property type="match status" value="1"/>
</dbReference>
<dbReference type="CDD" id="cd05286">
    <property type="entry name" value="QOR2"/>
    <property type="match status" value="1"/>
</dbReference>
<dbReference type="InterPro" id="IPR020843">
    <property type="entry name" value="ER"/>
</dbReference>
<dbReference type="GO" id="GO:0070402">
    <property type="term" value="F:NADPH binding"/>
    <property type="evidence" value="ECO:0007669"/>
    <property type="project" value="TreeGrafter"/>
</dbReference>
<comment type="caution">
    <text evidence="4">The sequence shown here is derived from an EMBL/GenBank/DDBJ whole genome shotgun (WGS) entry which is preliminary data.</text>
</comment>
<evidence type="ECO:0000256" key="2">
    <source>
        <dbReference type="ARBA" id="ARBA00023002"/>
    </source>
</evidence>
<dbReference type="Gene3D" id="3.40.50.720">
    <property type="entry name" value="NAD(P)-binding Rossmann-like Domain"/>
    <property type="match status" value="1"/>
</dbReference>
<keyword evidence="1" id="KW-0521">NADP</keyword>
<protein>
    <submittedName>
        <fullName evidence="4">Quinone oxidoreductase</fullName>
    </submittedName>
</protein>
<evidence type="ECO:0000259" key="3">
    <source>
        <dbReference type="SMART" id="SM00829"/>
    </source>
</evidence>
<sequence length="323" mass="33923">MFRVRINTAGGPENMFLEDLQVQQPGPGEVWLEHAAIGVNPQDINHRSGATPISFPSGLGLEGAGYVVALGEGVKGLKVGDPVGYATGPIGAYASARVYPAERLVKLPDSLKIEEAAALLFKGITAQYLLKTTYKVGPGTQTVIYGAAGALGQLMCSWAKHLGATVIGVVSKNASVDRAKAAGCDAVFVFDPQTLPGQIKDATGGFGAHVVYDPVGRTTLEASMDSLRTRGLLVSFGVISGVPDPIDVRKLNAKGSLYVTRPSLAAHTATAAEYQERVRDVLSAVQDGFIKPCIWREYALADVATAHADIEAGRTRGAIVLRP</sequence>
<dbReference type="Proteomes" id="UP000234190">
    <property type="component" value="Unassembled WGS sequence"/>
</dbReference>
<dbReference type="PANTHER" id="PTHR48106:SF13">
    <property type="entry name" value="QUINONE OXIDOREDUCTASE-RELATED"/>
    <property type="match status" value="1"/>
</dbReference>
<dbReference type="EMBL" id="PDNW01000004">
    <property type="protein sequence ID" value="PLC50599.1"/>
    <property type="molecule type" value="Genomic_DNA"/>
</dbReference>
<dbReference type="PANTHER" id="PTHR48106">
    <property type="entry name" value="QUINONE OXIDOREDUCTASE PIG3-RELATED"/>
    <property type="match status" value="1"/>
</dbReference>
<keyword evidence="2" id="KW-0560">Oxidoreductase</keyword>
<dbReference type="GO" id="GO:0035925">
    <property type="term" value="F:mRNA 3'-UTR AU-rich region binding"/>
    <property type="evidence" value="ECO:0007669"/>
    <property type="project" value="TreeGrafter"/>
</dbReference>
<feature type="domain" description="Enoyl reductase (ER)" evidence="3">
    <location>
        <begin position="10"/>
        <end position="321"/>
    </location>
</feature>
<dbReference type="SUPFAM" id="SSF50129">
    <property type="entry name" value="GroES-like"/>
    <property type="match status" value="1"/>
</dbReference>
<dbReference type="Gene3D" id="3.90.180.10">
    <property type="entry name" value="Medium-chain alcohol dehydrogenases, catalytic domain"/>
    <property type="match status" value="1"/>
</dbReference>
<keyword evidence="5" id="KW-1185">Reference proteome</keyword>
<dbReference type="GO" id="GO:0003960">
    <property type="term" value="F:quinone reductase (NADPH) activity"/>
    <property type="evidence" value="ECO:0007669"/>
    <property type="project" value="InterPro"/>
</dbReference>